<evidence type="ECO:0000256" key="10">
    <source>
        <dbReference type="SAM" id="MobiDB-lite"/>
    </source>
</evidence>
<keyword evidence="5" id="KW-0653">Protein transport</keyword>
<name>A0AAF0FC02_9BASI</name>
<dbReference type="InterPro" id="IPR044106">
    <property type="entry name" value="PX_Snx41/Atg20"/>
</dbReference>
<keyword evidence="7" id="KW-0446">Lipid-binding</keyword>
<dbReference type="InterPro" id="IPR036871">
    <property type="entry name" value="PX_dom_sf"/>
</dbReference>
<evidence type="ECO:0000313" key="12">
    <source>
        <dbReference type="EMBL" id="WFD43496.1"/>
    </source>
</evidence>
<feature type="region of interest" description="Disordered" evidence="10">
    <location>
        <begin position="360"/>
        <end position="415"/>
    </location>
</feature>
<evidence type="ECO:0000259" key="11">
    <source>
        <dbReference type="PROSITE" id="PS50195"/>
    </source>
</evidence>
<dbReference type="Gene3D" id="1.20.1270.60">
    <property type="entry name" value="Arfaptin homology (AH) domain/BAR domain"/>
    <property type="match status" value="1"/>
</dbReference>
<dbReference type="GO" id="GO:0015031">
    <property type="term" value="P:protein transport"/>
    <property type="evidence" value="ECO:0007669"/>
    <property type="project" value="UniProtKB-KW"/>
</dbReference>
<dbReference type="InterPro" id="IPR027267">
    <property type="entry name" value="AH/BAR_dom_sf"/>
</dbReference>
<evidence type="ECO:0000256" key="7">
    <source>
        <dbReference type="ARBA" id="ARBA00023121"/>
    </source>
</evidence>
<dbReference type="Gene3D" id="3.30.1520.10">
    <property type="entry name" value="Phox-like domain"/>
    <property type="match status" value="1"/>
</dbReference>
<organism evidence="12 13">
    <name type="scientific">Malassezia psittaci</name>
    <dbReference type="NCBI Taxonomy" id="1821823"/>
    <lineage>
        <taxon>Eukaryota</taxon>
        <taxon>Fungi</taxon>
        <taxon>Dikarya</taxon>
        <taxon>Basidiomycota</taxon>
        <taxon>Ustilaginomycotina</taxon>
        <taxon>Malasseziomycetes</taxon>
        <taxon>Malasseziales</taxon>
        <taxon>Malasseziaceae</taxon>
        <taxon>Malassezia</taxon>
    </lineage>
</organism>
<dbReference type="InterPro" id="IPR051079">
    <property type="entry name" value="Sorting_Nexin_Autophagy"/>
</dbReference>
<keyword evidence="13" id="KW-1185">Reference proteome</keyword>
<keyword evidence="9" id="KW-0175">Coiled coil</keyword>
<proteinExistence type="inferred from homology"/>
<keyword evidence="6" id="KW-0072">Autophagy</keyword>
<feature type="compositionally biased region" description="Polar residues" evidence="10">
    <location>
        <begin position="396"/>
        <end position="405"/>
    </location>
</feature>
<feature type="compositionally biased region" description="Polar residues" evidence="10">
    <location>
        <begin position="544"/>
        <end position="553"/>
    </location>
</feature>
<feature type="region of interest" description="Disordered" evidence="10">
    <location>
        <begin position="1"/>
        <end position="29"/>
    </location>
</feature>
<evidence type="ECO:0000313" key="13">
    <source>
        <dbReference type="Proteomes" id="UP001214628"/>
    </source>
</evidence>
<dbReference type="GO" id="GO:0035091">
    <property type="term" value="F:phosphatidylinositol binding"/>
    <property type="evidence" value="ECO:0007669"/>
    <property type="project" value="InterPro"/>
</dbReference>
<gene>
    <name evidence="12" type="ORF">MPSI1_002158</name>
</gene>
<comment type="similarity">
    <text evidence="2">Belongs to the sorting nexin family.</text>
</comment>
<dbReference type="EMBL" id="CP118376">
    <property type="protein sequence ID" value="WFD43496.1"/>
    <property type="molecule type" value="Genomic_DNA"/>
</dbReference>
<evidence type="ECO:0000256" key="6">
    <source>
        <dbReference type="ARBA" id="ARBA00023006"/>
    </source>
</evidence>
<comment type="subcellular location">
    <subcellularLocation>
        <location evidence="1">Endosome membrane</location>
        <topology evidence="1">Peripheral membrane protein</topology>
    </subcellularLocation>
</comment>
<accession>A0AAF0FC02</accession>
<reference evidence="12" key="1">
    <citation type="submission" date="2023-02" db="EMBL/GenBank/DDBJ databases">
        <title>Mating type loci evolution in Malassezia.</title>
        <authorList>
            <person name="Coelho M.A."/>
        </authorList>
    </citation>
    <scope>NUCLEOTIDE SEQUENCE</scope>
    <source>
        <strain evidence="12">CBS 14136</strain>
    </source>
</reference>
<dbReference type="AlphaFoldDB" id="A0AAF0FC02"/>
<keyword evidence="8" id="KW-0472">Membrane</keyword>
<dbReference type="SMART" id="SM00312">
    <property type="entry name" value="PX"/>
    <property type="match status" value="1"/>
</dbReference>
<dbReference type="PANTHER" id="PTHR46979">
    <property type="entry name" value="SORTING NEXIN-41"/>
    <property type="match status" value="1"/>
</dbReference>
<dbReference type="Proteomes" id="UP001214628">
    <property type="component" value="Chromosome 2"/>
</dbReference>
<feature type="compositionally biased region" description="Polar residues" evidence="10">
    <location>
        <begin position="167"/>
        <end position="176"/>
    </location>
</feature>
<sequence>MATFAWDESSDANDAWHEPANVSKQDNNADRATYTMPEERPKDVIHILDAYSSSEHSSVSYIVYVVQSPGNEVKRRYSEFESLREALVQLHPTLIIPPIPTKHTFADYAVKQTKAKDDPAIIAHRKRTLQRFLNRCYAHPVLRQDVVLLHFLDPRFSWNEVKTSPPLSDLPKTNLNAPPRQPADTKASLGYRALPTPTVTRPLREPNERFLESEAFTQRFESQLSNRVELAQRRLVRRWHDIATDYADLGASFNAQSLSECAQLAPAVERVGQAADATYLAYNEMLAGWDAAVSEPLHEYTQYAKILRSILRWRHLKQQQLEQAQEQLATKQQQLADLEHVEAEHARLSSAMEIGRNRTFSGQAEPQVTPQPRRSVYGQAAESPEESADPHKNTRATDTQQSPSLAATLPPAKRPGVIRSLSQALQNMMDVDPDKTRQTSISKLREEVMLLAEGIQLAEPDLKQSNETIQASLDRFQRLKVADLHQMLIDTARLQRNLCQKVRSPICMMINLQNLSAWERARHELSRTPSEAFGGMPNAHLDDQTPSGNSQPISELLPTESSAWAVAD</sequence>
<feature type="region of interest" description="Disordered" evidence="10">
    <location>
        <begin position="529"/>
        <end position="568"/>
    </location>
</feature>
<dbReference type="InterPro" id="IPR001683">
    <property type="entry name" value="PX_dom"/>
</dbReference>
<evidence type="ECO:0000256" key="8">
    <source>
        <dbReference type="ARBA" id="ARBA00023136"/>
    </source>
</evidence>
<feature type="coiled-coil region" evidence="9">
    <location>
        <begin position="314"/>
        <end position="341"/>
    </location>
</feature>
<evidence type="ECO:0000256" key="3">
    <source>
        <dbReference type="ARBA" id="ARBA00022448"/>
    </source>
</evidence>
<protein>
    <recommendedName>
        <fullName evidence="11">PX domain-containing protein</fullName>
    </recommendedName>
</protein>
<evidence type="ECO:0000256" key="9">
    <source>
        <dbReference type="SAM" id="Coils"/>
    </source>
</evidence>
<keyword evidence="4" id="KW-0967">Endosome</keyword>
<dbReference type="PANTHER" id="PTHR46979:SF2">
    <property type="entry name" value="SORTING NEXIN-41"/>
    <property type="match status" value="1"/>
</dbReference>
<keyword evidence="3" id="KW-0813">Transport</keyword>
<dbReference type="Pfam" id="PF00787">
    <property type="entry name" value="PX"/>
    <property type="match status" value="1"/>
</dbReference>
<dbReference type="PROSITE" id="PS50195">
    <property type="entry name" value="PX"/>
    <property type="match status" value="1"/>
</dbReference>
<evidence type="ECO:0000256" key="2">
    <source>
        <dbReference type="ARBA" id="ARBA00010883"/>
    </source>
</evidence>
<dbReference type="GO" id="GO:0010008">
    <property type="term" value="C:endosome membrane"/>
    <property type="evidence" value="ECO:0007669"/>
    <property type="project" value="UniProtKB-SubCell"/>
</dbReference>
<dbReference type="GO" id="GO:0042147">
    <property type="term" value="P:retrograde transport, endosome to Golgi"/>
    <property type="evidence" value="ECO:0007669"/>
    <property type="project" value="InterPro"/>
</dbReference>
<evidence type="ECO:0000256" key="1">
    <source>
        <dbReference type="ARBA" id="ARBA00004481"/>
    </source>
</evidence>
<feature type="compositionally biased region" description="Polar residues" evidence="10">
    <location>
        <begin position="360"/>
        <end position="372"/>
    </location>
</feature>
<dbReference type="GO" id="GO:0006914">
    <property type="term" value="P:autophagy"/>
    <property type="evidence" value="ECO:0007669"/>
    <property type="project" value="UniProtKB-KW"/>
</dbReference>
<dbReference type="GO" id="GO:0005829">
    <property type="term" value="C:cytosol"/>
    <property type="evidence" value="ECO:0007669"/>
    <property type="project" value="GOC"/>
</dbReference>
<dbReference type="CDD" id="cd06867">
    <property type="entry name" value="PX_SNX41_42"/>
    <property type="match status" value="1"/>
</dbReference>
<evidence type="ECO:0000256" key="4">
    <source>
        <dbReference type="ARBA" id="ARBA00022753"/>
    </source>
</evidence>
<feature type="region of interest" description="Disordered" evidence="10">
    <location>
        <begin position="167"/>
        <end position="186"/>
    </location>
</feature>
<dbReference type="SUPFAM" id="SSF64268">
    <property type="entry name" value="PX domain"/>
    <property type="match status" value="1"/>
</dbReference>
<evidence type="ECO:0000256" key="5">
    <source>
        <dbReference type="ARBA" id="ARBA00022927"/>
    </source>
</evidence>
<feature type="domain" description="PX" evidence="11">
    <location>
        <begin position="39"/>
        <end position="158"/>
    </location>
</feature>